<accession>A0A372GA36</accession>
<proteinExistence type="predicted"/>
<dbReference type="RefSeq" id="WP_117403463.1">
    <property type="nucleotide sequence ID" value="NZ_QVNQ01000010.1"/>
</dbReference>
<evidence type="ECO:0000256" key="1">
    <source>
        <dbReference type="SAM" id="SignalP"/>
    </source>
</evidence>
<comment type="caution">
    <text evidence="2">The sequence shown here is derived from an EMBL/GenBank/DDBJ whole genome shotgun (WGS) entry which is preliminary data.</text>
</comment>
<protein>
    <submittedName>
        <fullName evidence="2">Uncharacterized protein</fullName>
    </submittedName>
</protein>
<organism evidence="2 3">
    <name type="scientific">Actinomadura spongiicola</name>
    <dbReference type="NCBI Taxonomy" id="2303421"/>
    <lineage>
        <taxon>Bacteria</taxon>
        <taxon>Bacillati</taxon>
        <taxon>Actinomycetota</taxon>
        <taxon>Actinomycetes</taxon>
        <taxon>Streptosporangiales</taxon>
        <taxon>Thermomonosporaceae</taxon>
        <taxon>Actinomadura</taxon>
    </lineage>
</organism>
<dbReference type="EMBL" id="QVNQ01000010">
    <property type="protein sequence ID" value="RFS82258.1"/>
    <property type="molecule type" value="Genomic_DNA"/>
</dbReference>
<dbReference type="Proteomes" id="UP000262882">
    <property type="component" value="Unassembled WGS sequence"/>
</dbReference>
<evidence type="ECO:0000313" key="3">
    <source>
        <dbReference type="Proteomes" id="UP000262882"/>
    </source>
</evidence>
<sequence length="108" mass="11127">MHTTAKAVGALLATVTAGLLAMGTTVDARAPATDRSEPAATQGMVTVLRGGQALSDVQSPEGRASGERSVLGSSDMDGLCFKDNDLYGFKDNDRFRVIVGIHSGECGV</sequence>
<feature type="chain" id="PRO_5039586006" evidence="1">
    <location>
        <begin position="22"/>
        <end position="108"/>
    </location>
</feature>
<reference evidence="2 3" key="1">
    <citation type="submission" date="2018-08" db="EMBL/GenBank/DDBJ databases">
        <title>Actinomadura spongicola sp. nov., isolated from marine sponge Leucetta chagosensis.</title>
        <authorList>
            <person name="Li L."/>
            <person name="Lin H.W."/>
        </authorList>
    </citation>
    <scope>NUCLEOTIDE SEQUENCE [LARGE SCALE GENOMIC DNA]</scope>
    <source>
        <strain evidence="2 3">LHW52907</strain>
    </source>
</reference>
<keyword evidence="1" id="KW-0732">Signal</keyword>
<dbReference type="AlphaFoldDB" id="A0A372GA36"/>
<name>A0A372GA36_9ACTN</name>
<feature type="signal peptide" evidence="1">
    <location>
        <begin position="1"/>
        <end position="21"/>
    </location>
</feature>
<keyword evidence="3" id="KW-1185">Reference proteome</keyword>
<evidence type="ECO:0000313" key="2">
    <source>
        <dbReference type="EMBL" id="RFS82258.1"/>
    </source>
</evidence>
<gene>
    <name evidence="2" type="ORF">D0T12_28915</name>
</gene>